<reference evidence="1 2" key="1">
    <citation type="submission" date="2020-07" db="EMBL/GenBank/DDBJ databases">
        <title>Diversity of carbapenemase encoding genes among Pseudomonas putida group clinical isolates in a tertiary Brazilian hospital.</title>
        <authorList>
            <person name="Alberto-Lei F."/>
            <person name="Nodari C.S."/>
            <person name="Streling A.P."/>
            <person name="Paulino J.T."/>
            <person name="Bessa-Neto F.O."/>
            <person name="Cayo R."/>
            <person name="Gales A.C."/>
        </authorList>
    </citation>
    <scope>NUCLEOTIDE SEQUENCE [LARGE SCALE GENOMIC DNA]</scope>
    <source>
        <strain evidence="1 2">12815</strain>
    </source>
</reference>
<organism evidence="1 2">
    <name type="scientific">Pseudomonas juntendi</name>
    <dbReference type="NCBI Taxonomy" id="2666183"/>
    <lineage>
        <taxon>Bacteria</taxon>
        <taxon>Pseudomonadati</taxon>
        <taxon>Pseudomonadota</taxon>
        <taxon>Gammaproteobacteria</taxon>
        <taxon>Pseudomonadales</taxon>
        <taxon>Pseudomonadaceae</taxon>
        <taxon>Pseudomonas</taxon>
    </lineage>
</organism>
<proteinExistence type="predicted"/>
<dbReference type="RefSeq" id="WP_182388714.1">
    <property type="nucleotide sequence ID" value="NZ_JACGCX010000001.1"/>
</dbReference>
<dbReference type="Proteomes" id="UP000545074">
    <property type="component" value="Unassembled WGS sequence"/>
</dbReference>
<accession>A0A7W2KC47</accession>
<gene>
    <name evidence="1" type="ORF">H4C80_00840</name>
</gene>
<protein>
    <submittedName>
        <fullName evidence="1">Uncharacterized protein</fullName>
    </submittedName>
</protein>
<name>A0A7W2KC47_9PSED</name>
<sequence length="430" mass="48229">MITIRTSLLVRSGEDLRFSIDSPKTMQLHSQTGVYIKVRGWVLGKDGTAPIIVLDNPEKTIVTPCIARPDVAMVHNSKNVNCGFEFYIELGKSLKIGAIVNTAKLWFAEISFDSFGVLKGSDSYLFLDNDTNKSLSQYKGELLIDSDNIAGWHRYFGKTEAEEGVLYGKSAFLIAPGKEYIFPDKYPVVRQGLSTLDQFLCIFNKNYIINPIRELSAERNYTYSKVDTHWTHFGAKVAAETVCKRFGVNFTEPGSTYSFSEISGDLGSKLVPAQVERIPEIDMPHVEACRIFDNRIGNRGRIHVYHNPAAASAKTCVIFGDSFSTTLAPQLVETFQRLVHVFSGADIDWGIVKYEKPDFLVAEITTRFLIKAPYANFSIESELARKYSAMTEVKRASELTKLLAYTESSVELYKKICLTALHENSEKTSH</sequence>
<evidence type="ECO:0000313" key="1">
    <source>
        <dbReference type="EMBL" id="MBA6095694.1"/>
    </source>
</evidence>
<dbReference type="EMBL" id="JACGCX010000001">
    <property type="protein sequence ID" value="MBA6095694.1"/>
    <property type="molecule type" value="Genomic_DNA"/>
</dbReference>
<evidence type="ECO:0000313" key="2">
    <source>
        <dbReference type="Proteomes" id="UP000545074"/>
    </source>
</evidence>
<dbReference type="AlphaFoldDB" id="A0A7W2KC47"/>
<comment type="caution">
    <text evidence="1">The sequence shown here is derived from an EMBL/GenBank/DDBJ whole genome shotgun (WGS) entry which is preliminary data.</text>
</comment>